<name>A0A6A5KVG7_9PLEO</name>
<evidence type="ECO:0000259" key="18">
    <source>
        <dbReference type="Pfam" id="PF00930"/>
    </source>
</evidence>
<dbReference type="SUPFAM" id="SSF53474">
    <property type="entry name" value="alpha/beta-Hydrolases"/>
    <property type="match status" value="1"/>
</dbReference>
<accession>A0A6A5KVG7</accession>
<evidence type="ECO:0000256" key="16">
    <source>
        <dbReference type="SAM" id="SignalP"/>
    </source>
</evidence>
<gene>
    <name evidence="19" type="ORF">BDW02DRAFT_643800</name>
</gene>
<feature type="chain" id="PRO_5025462831" description="dipeptidyl-peptidase IV" evidence="16">
    <location>
        <begin position="17"/>
        <end position="780"/>
    </location>
</feature>
<dbReference type="AlphaFoldDB" id="A0A6A5KVG7"/>
<dbReference type="OrthoDB" id="16520at2759"/>
<dbReference type="SUPFAM" id="SSF82171">
    <property type="entry name" value="DPP6 N-terminal domain-like"/>
    <property type="match status" value="1"/>
</dbReference>
<dbReference type="Pfam" id="PF00930">
    <property type="entry name" value="DPPIV_N"/>
    <property type="match status" value="1"/>
</dbReference>
<evidence type="ECO:0000256" key="2">
    <source>
        <dbReference type="ARBA" id="ARBA00004613"/>
    </source>
</evidence>
<keyword evidence="6" id="KW-0964">Secreted</keyword>
<comment type="similarity">
    <text evidence="3">Belongs to the peptidase S9B family.</text>
</comment>
<dbReference type="GO" id="GO:0006508">
    <property type="term" value="P:proteolysis"/>
    <property type="evidence" value="ECO:0007669"/>
    <property type="project" value="UniProtKB-KW"/>
</dbReference>
<dbReference type="InterPro" id="IPR050278">
    <property type="entry name" value="Serine_Prot_S9B/DPPIV"/>
</dbReference>
<evidence type="ECO:0000256" key="6">
    <source>
        <dbReference type="ARBA" id="ARBA00022525"/>
    </source>
</evidence>
<evidence type="ECO:0000256" key="13">
    <source>
        <dbReference type="ARBA" id="ARBA00030567"/>
    </source>
</evidence>
<evidence type="ECO:0000256" key="5">
    <source>
        <dbReference type="ARBA" id="ARBA00022438"/>
    </source>
</evidence>
<sequence length="780" mass="87375">MRSFAFLAAALPLIHAIDPPRFPHQPLGNGSKRLGYNETTNNPGSLYPQTRSFTWVGTGEDGDYIYTAASGDIVFENVATGDSSTFISAEQIPEGYVDYFISSDASKVMWAVNYTKQYRHSYFADYLIMDVATGETVSLDPESVGDIQYAEWSPVSSSQIAFVKGNNLYISNNGTITQITEDGGPDYFNAVPDWVYEEEIFGDRFTMWYSPDGANIAFLSFNETGVGTFRVPYYIDDDAEYPPVYPNELELRYPKVGTKNPTVVMNMLDVGSGEVSNIPIDAFPEDDLVIGEVAWLTEKHGKVIYRAYNRVQDKEKLVVVDVEASTSKITRQRDATDGWLENLMQIRYIGAIGTASYGNASEYYLDLSDMSGWAHIYLFPVNGGEPIALTSGEWEVLAIAKIDYSRGLVYYTSTEHHSTESHIYSVSFSGKKEALVDDSVSAYWVASFSSGGSYYVLRYAGPDIPYQELYSINSTEPIRTIVNNSALYEVLEDYALPNITYLDMEHPSGYTLDAMLRLPPNFSPNKTYPLLLIPYGGPNAKEVTKAFNTLNWKAYIASDPELEYVTLTVDNRGTGRKGRAFRSLVTSNLGQLEAEDQIWAAKQLAQNSWIDKDHIGIWGWSYGGYLSAKVVEVGDPIISYAMITAPVSDWRFYDTLYTERYMKTPTLNPDGYDRSRVHDATGFKSIAGGVVIQHGTGDDNVHFQNSAALVDLLMLNQVTPDKMQNTFFTDSDHSINFHNNGRFLYRQLSKKLYEEKARSGDSKGAHQWSKKGVGRRRWDA</sequence>
<evidence type="ECO:0000313" key="19">
    <source>
        <dbReference type="EMBL" id="KAF1839341.1"/>
    </source>
</evidence>
<dbReference type="GO" id="GO:0004177">
    <property type="term" value="F:aminopeptidase activity"/>
    <property type="evidence" value="ECO:0007669"/>
    <property type="project" value="UniProtKB-KW"/>
</dbReference>
<feature type="domain" description="Peptidase S9 prolyl oligopeptidase catalytic" evidence="17">
    <location>
        <begin position="552"/>
        <end position="747"/>
    </location>
</feature>
<evidence type="ECO:0000313" key="20">
    <source>
        <dbReference type="Proteomes" id="UP000800040"/>
    </source>
</evidence>
<evidence type="ECO:0000256" key="4">
    <source>
        <dbReference type="ARBA" id="ARBA00012062"/>
    </source>
</evidence>
<reference evidence="19" key="1">
    <citation type="submission" date="2020-01" db="EMBL/GenBank/DDBJ databases">
        <authorList>
            <consortium name="DOE Joint Genome Institute"/>
            <person name="Haridas S."/>
            <person name="Albert R."/>
            <person name="Binder M."/>
            <person name="Bloem J."/>
            <person name="Labutti K."/>
            <person name="Salamov A."/>
            <person name="Andreopoulos B."/>
            <person name="Baker S.E."/>
            <person name="Barry K."/>
            <person name="Bills G."/>
            <person name="Bluhm B.H."/>
            <person name="Cannon C."/>
            <person name="Castanera R."/>
            <person name="Culley D.E."/>
            <person name="Daum C."/>
            <person name="Ezra D."/>
            <person name="Gonzalez J.B."/>
            <person name="Henrissat B."/>
            <person name="Kuo A."/>
            <person name="Liang C."/>
            <person name="Lipzen A."/>
            <person name="Lutzoni F."/>
            <person name="Magnuson J."/>
            <person name="Mondo S."/>
            <person name="Nolan M."/>
            <person name="Ohm R."/>
            <person name="Pangilinan J."/>
            <person name="Park H.-J."/>
            <person name="Ramirez L."/>
            <person name="Alfaro M."/>
            <person name="Sun H."/>
            <person name="Tritt A."/>
            <person name="Yoshinaga Y."/>
            <person name="Zwiers L.-H."/>
            <person name="Turgeon B.G."/>
            <person name="Goodwin S.B."/>
            <person name="Spatafora J.W."/>
            <person name="Crous P.W."/>
            <person name="Grigoriev I.V."/>
        </authorList>
    </citation>
    <scope>NUCLEOTIDE SEQUENCE</scope>
    <source>
        <strain evidence="19">P77</strain>
    </source>
</reference>
<keyword evidence="12" id="KW-0325">Glycoprotein</keyword>
<comment type="subcellular location">
    <subcellularLocation>
        <location evidence="2">Secreted</location>
    </subcellularLocation>
</comment>
<proteinExistence type="inferred from homology"/>
<dbReference type="GO" id="GO:0005886">
    <property type="term" value="C:plasma membrane"/>
    <property type="evidence" value="ECO:0007669"/>
    <property type="project" value="TreeGrafter"/>
</dbReference>
<keyword evidence="8 16" id="KW-0732">Signal</keyword>
<evidence type="ECO:0000256" key="10">
    <source>
        <dbReference type="ARBA" id="ARBA00022825"/>
    </source>
</evidence>
<feature type="signal peptide" evidence="16">
    <location>
        <begin position="1"/>
        <end position="16"/>
    </location>
</feature>
<comment type="function">
    <text evidence="14">Extracellular dipeptidyl-peptidase which removes N-terminal dipeptides sequentially from polypeptides having unsubstituted N-termini provided that the penultimate residue is proline. Contributes to pathogenicity.</text>
</comment>
<dbReference type="InterPro" id="IPR001375">
    <property type="entry name" value="Peptidase_S9_cat"/>
</dbReference>
<dbReference type="Gene3D" id="2.140.10.30">
    <property type="entry name" value="Dipeptidylpeptidase IV, N-terminal domain"/>
    <property type="match status" value="1"/>
</dbReference>
<dbReference type="InterPro" id="IPR002471">
    <property type="entry name" value="Pept_S9_AS"/>
</dbReference>
<evidence type="ECO:0000256" key="14">
    <source>
        <dbReference type="ARBA" id="ARBA00037607"/>
    </source>
</evidence>
<evidence type="ECO:0000256" key="1">
    <source>
        <dbReference type="ARBA" id="ARBA00001257"/>
    </source>
</evidence>
<evidence type="ECO:0000259" key="17">
    <source>
        <dbReference type="Pfam" id="PF00326"/>
    </source>
</evidence>
<dbReference type="EMBL" id="ML975245">
    <property type="protein sequence ID" value="KAF1839341.1"/>
    <property type="molecule type" value="Genomic_DNA"/>
</dbReference>
<dbReference type="InterPro" id="IPR002469">
    <property type="entry name" value="Peptidase_S9B_N"/>
</dbReference>
<keyword evidence="10" id="KW-0720">Serine protease</keyword>
<dbReference type="PANTHER" id="PTHR11731:SF162">
    <property type="entry name" value="DIPEPTIDYL PEPTIDASE 4-RELATED"/>
    <property type="match status" value="1"/>
</dbReference>
<keyword evidence="7" id="KW-0645">Protease</keyword>
<dbReference type="PANTHER" id="PTHR11731">
    <property type="entry name" value="PROTEASE FAMILY S9B,C DIPEPTIDYL-PEPTIDASE IV-RELATED"/>
    <property type="match status" value="1"/>
</dbReference>
<dbReference type="GO" id="GO:0005576">
    <property type="term" value="C:extracellular region"/>
    <property type="evidence" value="ECO:0007669"/>
    <property type="project" value="UniProtKB-SubCell"/>
</dbReference>
<evidence type="ECO:0000256" key="9">
    <source>
        <dbReference type="ARBA" id="ARBA00022801"/>
    </source>
</evidence>
<feature type="domain" description="Dipeptidylpeptidase IV N-terminal" evidence="18">
    <location>
        <begin position="102"/>
        <end position="466"/>
    </location>
</feature>
<keyword evidence="11" id="KW-0843">Virulence</keyword>
<dbReference type="GO" id="GO:0004252">
    <property type="term" value="F:serine-type endopeptidase activity"/>
    <property type="evidence" value="ECO:0007669"/>
    <property type="project" value="InterPro"/>
</dbReference>
<organism evidence="19 20">
    <name type="scientific">Decorospora gaudefroyi</name>
    <dbReference type="NCBI Taxonomy" id="184978"/>
    <lineage>
        <taxon>Eukaryota</taxon>
        <taxon>Fungi</taxon>
        <taxon>Dikarya</taxon>
        <taxon>Ascomycota</taxon>
        <taxon>Pezizomycotina</taxon>
        <taxon>Dothideomycetes</taxon>
        <taxon>Pleosporomycetidae</taxon>
        <taxon>Pleosporales</taxon>
        <taxon>Pleosporineae</taxon>
        <taxon>Pleosporaceae</taxon>
        <taxon>Decorospora</taxon>
    </lineage>
</organism>
<keyword evidence="20" id="KW-1185">Reference proteome</keyword>
<dbReference type="InterPro" id="IPR029058">
    <property type="entry name" value="AB_hydrolase_fold"/>
</dbReference>
<dbReference type="Pfam" id="PF00326">
    <property type="entry name" value="Peptidase_S9"/>
    <property type="match status" value="1"/>
</dbReference>
<evidence type="ECO:0000256" key="11">
    <source>
        <dbReference type="ARBA" id="ARBA00023026"/>
    </source>
</evidence>
<evidence type="ECO:0000256" key="12">
    <source>
        <dbReference type="ARBA" id="ARBA00023180"/>
    </source>
</evidence>
<comment type="catalytic activity">
    <reaction evidence="1">
        <text>Release of an N-terminal dipeptide, Xaa-Yaa-|-Zaa-, from a polypeptide, preferentially when Yaa is Pro, provided Zaa is neither Pro nor hydroxyproline.</text>
        <dbReference type="EC" id="3.4.14.5"/>
    </reaction>
</comment>
<evidence type="ECO:0000256" key="15">
    <source>
        <dbReference type="SAM" id="MobiDB-lite"/>
    </source>
</evidence>
<evidence type="ECO:0000256" key="7">
    <source>
        <dbReference type="ARBA" id="ARBA00022670"/>
    </source>
</evidence>
<evidence type="ECO:0000256" key="8">
    <source>
        <dbReference type="ARBA" id="ARBA00022729"/>
    </source>
</evidence>
<dbReference type="GO" id="GO:0008239">
    <property type="term" value="F:dipeptidyl-peptidase activity"/>
    <property type="evidence" value="ECO:0007669"/>
    <property type="project" value="UniProtKB-EC"/>
</dbReference>
<evidence type="ECO:0000256" key="3">
    <source>
        <dbReference type="ARBA" id="ARBA00006150"/>
    </source>
</evidence>
<protein>
    <recommendedName>
        <fullName evidence="4">dipeptidyl-peptidase IV</fullName>
        <ecNumber evidence="4">3.4.14.5</ecNumber>
    </recommendedName>
    <alternativeName>
        <fullName evidence="13">Dipeptidyl peptidase IV</fullName>
    </alternativeName>
</protein>
<feature type="compositionally biased region" description="Basic residues" evidence="15">
    <location>
        <begin position="768"/>
        <end position="780"/>
    </location>
</feature>
<dbReference type="FunFam" id="3.40.50.1820:FF:000003">
    <property type="entry name" value="Dipeptidyl peptidase 4"/>
    <property type="match status" value="1"/>
</dbReference>
<dbReference type="PROSITE" id="PS00708">
    <property type="entry name" value="PRO_ENDOPEP_SER"/>
    <property type="match status" value="1"/>
</dbReference>
<dbReference type="Proteomes" id="UP000800040">
    <property type="component" value="Unassembled WGS sequence"/>
</dbReference>
<dbReference type="Gene3D" id="3.40.50.1820">
    <property type="entry name" value="alpha/beta hydrolase"/>
    <property type="match status" value="1"/>
</dbReference>
<feature type="region of interest" description="Disordered" evidence="15">
    <location>
        <begin position="756"/>
        <end position="780"/>
    </location>
</feature>
<keyword evidence="5" id="KW-0031">Aminopeptidase</keyword>
<keyword evidence="9" id="KW-0378">Hydrolase</keyword>
<dbReference type="EC" id="3.4.14.5" evidence="4"/>